<dbReference type="CDD" id="cd02440">
    <property type="entry name" value="AdoMet_MTases"/>
    <property type="match status" value="1"/>
</dbReference>
<dbReference type="Proteomes" id="UP000807306">
    <property type="component" value="Unassembled WGS sequence"/>
</dbReference>
<protein>
    <submittedName>
        <fullName evidence="2">S-adenosyl-L-methionine-dependent methyltransferase</fullName>
    </submittedName>
</protein>
<evidence type="ECO:0000259" key="1">
    <source>
        <dbReference type="Pfam" id="PF08241"/>
    </source>
</evidence>
<evidence type="ECO:0000313" key="3">
    <source>
        <dbReference type="Proteomes" id="UP000807306"/>
    </source>
</evidence>
<dbReference type="InterPro" id="IPR013216">
    <property type="entry name" value="Methyltransf_11"/>
</dbReference>
<organism evidence="2 3">
    <name type="scientific">Crepidotus variabilis</name>
    <dbReference type="NCBI Taxonomy" id="179855"/>
    <lineage>
        <taxon>Eukaryota</taxon>
        <taxon>Fungi</taxon>
        <taxon>Dikarya</taxon>
        <taxon>Basidiomycota</taxon>
        <taxon>Agaricomycotina</taxon>
        <taxon>Agaricomycetes</taxon>
        <taxon>Agaricomycetidae</taxon>
        <taxon>Agaricales</taxon>
        <taxon>Agaricineae</taxon>
        <taxon>Crepidotaceae</taxon>
        <taxon>Crepidotus</taxon>
    </lineage>
</organism>
<evidence type="ECO:0000313" key="2">
    <source>
        <dbReference type="EMBL" id="KAF9526752.1"/>
    </source>
</evidence>
<dbReference type="GO" id="GO:0008757">
    <property type="term" value="F:S-adenosylmethionine-dependent methyltransferase activity"/>
    <property type="evidence" value="ECO:0007669"/>
    <property type="project" value="InterPro"/>
</dbReference>
<keyword evidence="3" id="KW-1185">Reference proteome</keyword>
<keyword evidence="2" id="KW-0808">Transferase</keyword>
<sequence>MDPFTPKQCPPRTPNVLDFTQGSFSKDIAREALSLVPPMTNTSVVHDNACGTGAVTEAIVASSQKPGKLFATDLIPPFVASVEAKAHRNGWGFVKTATMDAMNLLGFESNFFTHSITNFCLQGLSDPSKGAKEIYRTVKPAAEGGVAIITTWATIVQGSAIQTASEATRGKGVALRIPWIKQKTTTEWLERHLKNAGFTSVEVIQQVGYTETEDLEKWCELMWAFLGIPSDGWTQKDETQWENAVKLIFELVQSNEDVELHEDGGARIRMLANIAIAKK</sequence>
<comment type="caution">
    <text evidence="2">The sequence shown here is derived from an EMBL/GenBank/DDBJ whole genome shotgun (WGS) entry which is preliminary data.</text>
</comment>
<gene>
    <name evidence="2" type="ORF">CPB83DRAFT_937440</name>
</gene>
<dbReference type="InterPro" id="IPR029063">
    <property type="entry name" value="SAM-dependent_MTases_sf"/>
</dbReference>
<dbReference type="SUPFAM" id="SSF53335">
    <property type="entry name" value="S-adenosyl-L-methionine-dependent methyltransferases"/>
    <property type="match status" value="1"/>
</dbReference>
<proteinExistence type="predicted"/>
<dbReference type="AlphaFoldDB" id="A0A9P6ED43"/>
<dbReference type="Pfam" id="PF08241">
    <property type="entry name" value="Methyltransf_11"/>
    <property type="match status" value="1"/>
</dbReference>
<dbReference type="EMBL" id="MU157868">
    <property type="protein sequence ID" value="KAF9526752.1"/>
    <property type="molecule type" value="Genomic_DNA"/>
</dbReference>
<accession>A0A9P6ED43</accession>
<dbReference type="OrthoDB" id="3355826at2759"/>
<reference evidence="2" key="1">
    <citation type="submission" date="2020-11" db="EMBL/GenBank/DDBJ databases">
        <authorList>
            <consortium name="DOE Joint Genome Institute"/>
            <person name="Ahrendt S."/>
            <person name="Riley R."/>
            <person name="Andreopoulos W."/>
            <person name="Labutti K."/>
            <person name="Pangilinan J."/>
            <person name="Ruiz-Duenas F.J."/>
            <person name="Barrasa J.M."/>
            <person name="Sanchez-Garcia M."/>
            <person name="Camarero S."/>
            <person name="Miyauchi S."/>
            <person name="Serrano A."/>
            <person name="Linde D."/>
            <person name="Babiker R."/>
            <person name="Drula E."/>
            <person name="Ayuso-Fernandez I."/>
            <person name="Pacheco R."/>
            <person name="Padilla G."/>
            <person name="Ferreira P."/>
            <person name="Barriuso J."/>
            <person name="Kellner H."/>
            <person name="Castanera R."/>
            <person name="Alfaro M."/>
            <person name="Ramirez L."/>
            <person name="Pisabarro A.G."/>
            <person name="Kuo A."/>
            <person name="Tritt A."/>
            <person name="Lipzen A."/>
            <person name="He G."/>
            <person name="Yan M."/>
            <person name="Ng V."/>
            <person name="Cullen D."/>
            <person name="Martin F."/>
            <person name="Rosso M.-N."/>
            <person name="Henrissat B."/>
            <person name="Hibbett D."/>
            <person name="Martinez A.T."/>
            <person name="Grigoriev I.V."/>
        </authorList>
    </citation>
    <scope>NUCLEOTIDE SEQUENCE</scope>
    <source>
        <strain evidence="2">CBS 506.95</strain>
    </source>
</reference>
<dbReference type="Gene3D" id="3.40.50.150">
    <property type="entry name" value="Vaccinia Virus protein VP39"/>
    <property type="match status" value="1"/>
</dbReference>
<keyword evidence="2" id="KW-0489">Methyltransferase</keyword>
<dbReference type="GO" id="GO:0032259">
    <property type="term" value="P:methylation"/>
    <property type="evidence" value="ECO:0007669"/>
    <property type="project" value="UniProtKB-KW"/>
</dbReference>
<feature type="domain" description="Methyltransferase type 11" evidence="1">
    <location>
        <begin position="47"/>
        <end position="140"/>
    </location>
</feature>
<name>A0A9P6ED43_9AGAR</name>